<evidence type="ECO:0000313" key="2">
    <source>
        <dbReference type="EMBL" id="KAD3068526.1"/>
    </source>
</evidence>
<reference evidence="2 3" key="1">
    <citation type="submission" date="2019-05" db="EMBL/GenBank/DDBJ databases">
        <title>Mikania micrantha, genome provides insights into the molecular mechanism of rapid growth.</title>
        <authorList>
            <person name="Liu B."/>
        </authorList>
    </citation>
    <scope>NUCLEOTIDE SEQUENCE [LARGE SCALE GENOMIC DNA]</scope>
    <source>
        <strain evidence="2">NLD-2019</strain>
        <tissue evidence="2">Leaf</tissue>
    </source>
</reference>
<feature type="compositionally biased region" description="Basic and acidic residues" evidence="1">
    <location>
        <begin position="155"/>
        <end position="196"/>
    </location>
</feature>
<dbReference type="Proteomes" id="UP000326396">
    <property type="component" value="Linkage Group LG7"/>
</dbReference>
<evidence type="ECO:0000313" key="3">
    <source>
        <dbReference type="Proteomes" id="UP000326396"/>
    </source>
</evidence>
<accession>A0A5N6M4N2</accession>
<name>A0A5N6M4N2_9ASTR</name>
<dbReference type="EMBL" id="SZYD01000017">
    <property type="protein sequence ID" value="KAD3068526.1"/>
    <property type="molecule type" value="Genomic_DNA"/>
</dbReference>
<protein>
    <submittedName>
        <fullName evidence="2">Uncharacterized protein</fullName>
    </submittedName>
</protein>
<comment type="caution">
    <text evidence="2">The sequence shown here is derived from an EMBL/GenBank/DDBJ whole genome shotgun (WGS) entry which is preliminary data.</text>
</comment>
<dbReference type="AlphaFoldDB" id="A0A5N6M4N2"/>
<keyword evidence="3" id="KW-1185">Reference proteome</keyword>
<feature type="region of interest" description="Disordered" evidence="1">
    <location>
        <begin position="142"/>
        <end position="212"/>
    </location>
</feature>
<feature type="compositionally biased region" description="Acidic residues" evidence="1">
    <location>
        <begin position="142"/>
        <end position="154"/>
    </location>
</feature>
<evidence type="ECO:0000256" key="1">
    <source>
        <dbReference type="SAM" id="MobiDB-lite"/>
    </source>
</evidence>
<proteinExistence type="predicted"/>
<organism evidence="2 3">
    <name type="scientific">Mikania micrantha</name>
    <name type="common">bitter vine</name>
    <dbReference type="NCBI Taxonomy" id="192012"/>
    <lineage>
        <taxon>Eukaryota</taxon>
        <taxon>Viridiplantae</taxon>
        <taxon>Streptophyta</taxon>
        <taxon>Embryophyta</taxon>
        <taxon>Tracheophyta</taxon>
        <taxon>Spermatophyta</taxon>
        <taxon>Magnoliopsida</taxon>
        <taxon>eudicotyledons</taxon>
        <taxon>Gunneridae</taxon>
        <taxon>Pentapetalae</taxon>
        <taxon>asterids</taxon>
        <taxon>campanulids</taxon>
        <taxon>Asterales</taxon>
        <taxon>Asteraceae</taxon>
        <taxon>Asteroideae</taxon>
        <taxon>Heliantheae alliance</taxon>
        <taxon>Eupatorieae</taxon>
        <taxon>Mikania</taxon>
    </lineage>
</organism>
<sequence length="212" mass="24137">MSYPPFSAMMGIHRDGDTMNMGASAVGNRAYRGDFDTHSCQNLCSNIWRHPWDQVPNNHTTMSLDETTPVENQSHITLSLGGMTVIQGKGKGLFNDSDKNVRNPEITPEFLAQNRKQILLLLQKEEKEQQLEEVRAQLEFEDVSVEDMDEDDAETEVKQDKETRQPKIQGGRKENHEDGVKSRIAKKLEFEDDYNKPYRPSTARAKSNLLLG</sequence>
<gene>
    <name evidence="2" type="ORF">E3N88_36406</name>
</gene>